<dbReference type="EMBL" id="KV019820">
    <property type="protein sequence ID" value="KZV15558.1"/>
    <property type="molecule type" value="Genomic_DNA"/>
</dbReference>
<evidence type="ECO:0000313" key="2">
    <source>
        <dbReference type="Proteomes" id="UP000250235"/>
    </source>
</evidence>
<reference evidence="1 2" key="1">
    <citation type="journal article" date="2015" name="Proc. Natl. Acad. Sci. U.S.A.">
        <title>The resurrection genome of Boea hygrometrica: A blueprint for survival of dehydration.</title>
        <authorList>
            <person name="Xiao L."/>
            <person name="Yang G."/>
            <person name="Zhang L."/>
            <person name="Yang X."/>
            <person name="Zhao S."/>
            <person name="Ji Z."/>
            <person name="Zhou Q."/>
            <person name="Hu M."/>
            <person name="Wang Y."/>
            <person name="Chen M."/>
            <person name="Xu Y."/>
            <person name="Jin H."/>
            <person name="Xiao X."/>
            <person name="Hu G."/>
            <person name="Bao F."/>
            <person name="Hu Y."/>
            <person name="Wan P."/>
            <person name="Li L."/>
            <person name="Deng X."/>
            <person name="Kuang T."/>
            <person name="Xiang C."/>
            <person name="Zhu J.K."/>
            <person name="Oliver M.J."/>
            <person name="He Y."/>
        </authorList>
    </citation>
    <scope>NUCLEOTIDE SEQUENCE [LARGE SCALE GENOMIC DNA]</scope>
    <source>
        <strain evidence="2">cv. XS01</strain>
    </source>
</reference>
<organism evidence="1 2">
    <name type="scientific">Dorcoceras hygrometricum</name>
    <dbReference type="NCBI Taxonomy" id="472368"/>
    <lineage>
        <taxon>Eukaryota</taxon>
        <taxon>Viridiplantae</taxon>
        <taxon>Streptophyta</taxon>
        <taxon>Embryophyta</taxon>
        <taxon>Tracheophyta</taxon>
        <taxon>Spermatophyta</taxon>
        <taxon>Magnoliopsida</taxon>
        <taxon>eudicotyledons</taxon>
        <taxon>Gunneridae</taxon>
        <taxon>Pentapetalae</taxon>
        <taxon>asterids</taxon>
        <taxon>lamiids</taxon>
        <taxon>Lamiales</taxon>
        <taxon>Gesneriaceae</taxon>
        <taxon>Didymocarpoideae</taxon>
        <taxon>Trichosporeae</taxon>
        <taxon>Loxocarpinae</taxon>
        <taxon>Dorcoceras</taxon>
    </lineage>
</organism>
<dbReference type="Proteomes" id="UP000250235">
    <property type="component" value="Unassembled WGS sequence"/>
</dbReference>
<dbReference type="AlphaFoldDB" id="A0A2Z7A1S0"/>
<evidence type="ECO:0000313" key="1">
    <source>
        <dbReference type="EMBL" id="KZV15558.1"/>
    </source>
</evidence>
<protein>
    <submittedName>
        <fullName evidence="1">Uncharacterized protein</fullName>
    </submittedName>
</protein>
<gene>
    <name evidence="1" type="ORF">F511_16628</name>
</gene>
<proteinExistence type="predicted"/>
<accession>A0A2Z7A1S0</accession>
<sequence>MSCCLRLVVQLVDSNACDWIHCSSRLDLATVACDWIHFYDVASLLRLDVQATCWFLATAGLKPSADYDDVTDGVINAKPSADSSARRRFISFTSLLIC</sequence>
<keyword evidence="2" id="KW-1185">Reference proteome</keyword>
<name>A0A2Z7A1S0_9LAMI</name>